<dbReference type="Gene3D" id="1.10.10.10">
    <property type="entry name" value="Winged helix-like DNA-binding domain superfamily/Winged helix DNA-binding domain"/>
    <property type="match status" value="1"/>
</dbReference>
<dbReference type="InterPro" id="IPR013325">
    <property type="entry name" value="RNA_pol_sigma_r2"/>
</dbReference>
<sequence length="194" mass="21724">MPGDEKTRPPVDAEGVLRDALLAVRAGQGDEEAFEALVRRYAPALLRLATRLLGNRAEAEDAVQESLVSAWRKLPEFRQQASFQTWIYRIVSNRCLNVLRSRRPLTGLDSIPEPAAPDHLVSPERSAESQAAAKALFEALARLSPEQRVCWVLREMDGLSHEEIAETVGIRPEAVRGRVFRARRCLTEAMGAWR</sequence>
<keyword evidence="3" id="KW-0731">Sigma factor</keyword>
<dbReference type="RefSeq" id="WP_242755898.1">
    <property type="nucleotide sequence ID" value="NZ_CP093846.1"/>
</dbReference>
<protein>
    <submittedName>
        <fullName evidence="8">Sigma-70 family RNA polymerase sigma factor</fullName>
    </submittedName>
</protein>
<evidence type="ECO:0000259" key="6">
    <source>
        <dbReference type="Pfam" id="PF04542"/>
    </source>
</evidence>
<feature type="domain" description="RNA polymerase sigma-70 region 2" evidence="6">
    <location>
        <begin position="37"/>
        <end position="103"/>
    </location>
</feature>
<evidence type="ECO:0000256" key="3">
    <source>
        <dbReference type="ARBA" id="ARBA00023082"/>
    </source>
</evidence>
<dbReference type="SUPFAM" id="SSF88946">
    <property type="entry name" value="Sigma2 domain of RNA polymerase sigma factors"/>
    <property type="match status" value="1"/>
</dbReference>
<comment type="similarity">
    <text evidence="1">Belongs to the sigma-70 factor family. ECF subfamily.</text>
</comment>
<dbReference type="Proteomes" id="UP001202244">
    <property type="component" value="Chromosome"/>
</dbReference>
<evidence type="ECO:0000256" key="1">
    <source>
        <dbReference type="ARBA" id="ARBA00010641"/>
    </source>
</evidence>
<dbReference type="InterPro" id="IPR039425">
    <property type="entry name" value="RNA_pol_sigma-70-like"/>
</dbReference>
<dbReference type="PANTHER" id="PTHR43133:SF8">
    <property type="entry name" value="RNA POLYMERASE SIGMA FACTOR HI_1459-RELATED"/>
    <property type="match status" value="1"/>
</dbReference>
<gene>
    <name evidence="8" type="ORF">MMF93_28265</name>
</gene>
<evidence type="ECO:0000259" key="7">
    <source>
        <dbReference type="Pfam" id="PF08281"/>
    </source>
</evidence>
<dbReference type="EMBL" id="CP093846">
    <property type="protein sequence ID" value="UNS99919.1"/>
    <property type="molecule type" value="Genomic_DNA"/>
</dbReference>
<keyword evidence="5" id="KW-0804">Transcription</keyword>
<dbReference type="Pfam" id="PF08281">
    <property type="entry name" value="Sigma70_r4_2"/>
    <property type="match status" value="1"/>
</dbReference>
<evidence type="ECO:0000313" key="8">
    <source>
        <dbReference type="EMBL" id="UNS99919.1"/>
    </source>
</evidence>
<accession>A0ABY3XZK7</accession>
<keyword evidence="2" id="KW-0805">Transcription regulation</keyword>
<reference evidence="8 9" key="1">
    <citation type="journal article" date="2023" name="Microbiol. Spectr.">
        <title>Synergy between Genome Mining, Metabolomics, and Bioinformatics Uncovers Antibacterial Chlorinated Carbazole Alkaloids and Their Biosynthetic Gene Cluster from Streptomyces tubbatahanensis sp. nov., a Novel Actinomycete Isolated from Sulu Sea, Philippines.</title>
        <authorList>
            <person name="Tenebro C.P."/>
            <person name="Trono D.J.V.L."/>
            <person name="Balida L.A.P."/>
            <person name="Bayog L.K.A."/>
            <person name="Bruna J.R."/>
            <person name="Sabido E.M."/>
            <person name="Caspe D.P.C."/>
            <person name="de Los Santos E.L.C."/>
            <person name="Saludes J.P."/>
            <person name="Dalisay D.S."/>
        </authorList>
    </citation>
    <scope>NUCLEOTIDE SEQUENCE [LARGE SCALE GENOMIC DNA]</scope>
    <source>
        <strain evidence="8 9">DSD3025</strain>
    </source>
</reference>
<feature type="domain" description="RNA polymerase sigma factor 70 region 4 type 2" evidence="7">
    <location>
        <begin position="135"/>
        <end position="186"/>
    </location>
</feature>
<name>A0ABY3XZK7_9ACTN</name>
<keyword evidence="9" id="KW-1185">Reference proteome</keyword>
<dbReference type="InterPro" id="IPR036388">
    <property type="entry name" value="WH-like_DNA-bd_sf"/>
</dbReference>
<evidence type="ECO:0000256" key="2">
    <source>
        <dbReference type="ARBA" id="ARBA00023015"/>
    </source>
</evidence>
<dbReference type="InterPro" id="IPR007627">
    <property type="entry name" value="RNA_pol_sigma70_r2"/>
</dbReference>
<dbReference type="CDD" id="cd06171">
    <property type="entry name" value="Sigma70_r4"/>
    <property type="match status" value="1"/>
</dbReference>
<dbReference type="InterPro" id="IPR014284">
    <property type="entry name" value="RNA_pol_sigma-70_dom"/>
</dbReference>
<evidence type="ECO:0000256" key="5">
    <source>
        <dbReference type="ARBA" id="ARBA00023163"/>
    </source>
</evidence>
<organism evidence="8 9">
    <name type="scientific">Streptomyces tubbatahanensis</name>
    <dbReference type="NCBI Taxonomy" id="2923272"/>
    <lineage>
        <taxon>Bacteria</taxon>
        <taxon>Bacillati</taxon>
        <taxon>Actinomycetota</taxon>
        <taxon>Actinomycetes</taxon>
        <taxon>Kitasatosporales</taxon>
        <taxon>Streptomycetaceae</taxon>
        <taxon>Streptomyces</taxon>
    </lineage>
</organism>
<dbReference type="Pfam" id="PF04542">
    <property type="entry name" value="Sigma70_r2"/>
    <property type="match status" value="1"/>
</dbReference>
<dbReference type="SUPFAM" id="SSF88659">
    <property type="entry name" value="Sigma3 and sigma4 domains of RNA polymerase sigma factors"/>
    <property type="match status" value="1"/>
</dbReference>
<evidence type="ECO:0000256" key="4">
    <source>
        <dbReference type="ARBA" id="ARBA00023125"/>
    </source>
</evidence>
<dbReference type="NCBIfam" id="TIGR02937">
    <property type="entry name" value="sigma70-ECF"/>
    <property type="match status" value="1"/>
</dbReference>
<dbReference type="InterPro" id="IPR013324">
    <property type="entry name" value="RNA_pol_sigma_r3/r4-like"/>
</dbReference>
<evidence type="ECO:0000313" key="9">
    <source>
        <dbReference type="Proteomes" id="UP001202244"/>
    </source>
</evidence>
<dbReference type="Gene3D" id="1.10.1740.10">
    <property type="match status" value="1"/>
</dbReference>
<keyword evidence="4" id="KW-0238">DNA-binding</keyword>
<dbReference type="InterPro" id="IPR013249">
    <property type="entry name" value="RNA_pol_sigma70_r4_t2"/>
</dbReference>
<dbReference type="PANTHER" id="PTHR43133">
    <property type="entry name" value="RNA POLYMERASE ECF-TYPE SIGMA FACTO"/>
    <property type="match status" value="1"/>
</dbReference>
<proteinExistence type="inferred from homology"/>